<keyword evidence="3" id="KW-1185">Reference proteome</keyword>
<dbReference type="eggNOG" id="COG4225">
    <property type="taxonomic scope" value="Bacteria"/>
</dbReference>
<evidence type="ECO:0000256" key="1">
    <source>
        <dbReference type="ARBA" id="ARBA00022801"/>
    </source>
</evidence>
<gene>
    <name evidence="2" type="ORF">ECBG_00091</name>
</gene>
<dbReference type="Pfam" id="PF07470">
    <property type="entry name" value="Glyco_hydro_88"/>
    <property type="match status" value="1"/>
</dbReference>
<dbReference type="InterPro" id="IPR052043">
    <property type="entry name" value="PolySaccharide_Degr_Enz"/>
</dbReference>
<evidence type="ECO:0000313" key="2">
    <source>
        <dbReference type="EMBL" id="EEV37822.1"/>
    </source>
</evidence>
<keyword evidence="1" id="KW-0378">Hydrolase</keyword>
<dbReference type="EMBL" id="CP004856">
    <property type="protein sequence ID" value="EEV37822.1"/>
    <property type="molecule type" value="Genomic_DNA"/>
</dbReference>
<dbReference type="HOGENOM" id="CLU_382529_0_0_9"/>
<dbReference type="AlphaFoldDB" id="C9A5D0"/>
<reference evidence="2 3" key="2">
    <citation type="submission" date="2013-03" db="EMBL/GenBank/DDBJ databases">
        <title>The Genome Sequence of Enterococcus casseliflavus EC20 (899205).</title>
        <authorList>
            <consortium name="The Broad Institute Genomics Platform"/>
            <consortium name="The Broad Institute Genome Sequencing Center for Infectious Disease"/>
            <person name="Russ C."/>
            <person name="Feldgarden M."/>
            <person name="Gilmore M."/>
            <person name="Manson J."/>
            <person name="Palmer K."/>
            <person name="Carniol K."/>
            <person name="Walker B."/>
            <person name="Young S.K."/>
            <person name="Zeng Q."/>
            <person name="Gargeya S."/>
            <person name="Fitzgerald M."/>
            <person name="Haas B."/>
            <person name="Abouelleil A."/>
            <person name="Allen A.W."/>
            <person name="Alvarado L."/>
            <person name="Arachchi H.M."/>
            <person name="Berlin A.M."/>
            <person name="Chapman S.B."/>
            <person name="Gainer-Dewar J."/>
            <person name="Goldberg J."/>
            <person name="Griggs A."/>
            <person name="Gujja S."/>
            <person name="Hansen M."/>
            <person name="Howarth C."/>
            <person name="Imamovic A."/>
            <person name="Ireland A."/>
            <person name="Larimer J."/>
            <person name="McCowan C."/>
            <person name="Murphy C."/>
            <person name="Pearson M."/>
            <person name="Poon T.W."/>
            <person name="Priest M."/>
            <person name="Roberts A."/>
            <person name="Saif S."/>
            <person name="Shea T."/>
            <person name="Sisk P."/>
            <person name="Sykes S."/>
            <person name="Wortman J."/>
            <person name="Nusbaum C."/>
            <person name="Birren B."/>
        </authorList>
    </citation>
    <scope>NUCLEOTIDE SEQUENCE [LARGE SCALE GENOMIC DNA]</scope>
    <source>
        <strain evidence="2 3">EC20</strain>
    </source>
</reference>
<accession>C9A5D0</accession>
<reference evidence="2 3" key="1">
    <citation type="submission" date="2009-02" db="EMBL/GenBank/DDBJ databases">
        <authorList>
            <consortium name="The Broad Institute Genome Sequencing Platform"/>
            <person name="Feldgarden M."/>
            <person name="Young S.K."/>
            <person name="Kodira C.D."/>
            <person name="Zeng Q."/>
            <person name="Koehrsen M."/>
            <person name="Alvarado L."/>
            <person name="Berlin A."/>
            <person name="Borenstein D."/>
            <person name="Chen Z."/>
            <person name="Engels R."/>
            <person name="Freedman E."/>
            <person name="Gellesch M."/>
            <person name="Goldberg J."/>
            <person name="Griggs A."/>
            <person name="Gujja S."/>
            <person name="Heiman D."/>
            <person name="Hepburn T."/>
            <person name="Howarth C."/>
            <person name="Jen D."/>
            <person name="Larson L."/>
            <person name="Lewis B."/>
            <person name="Mehta T."/>
            <person name="Park D."/>
            <person name="Pearson M."/>
            <person name="Roberts A."/>
            <person name="Saif S."/>
            <person name="Shea T."/>
            <person name="Shenoy N."/>
            <person name="Sisk P."/>
            <person name="Stolte C."/>
            <person name="Sykes S."/>
            <person name="Walk T."/>
            <person name="White J."/>
            <person name="Yandava C."/>
            <person name="Gilmore M."/>
            <person name="Manson J."/>
            <person name="Palmer K."/>
            <person name="Carniol K."/>
            <person name="Lander E."/>
            <person name="Nusbaum C."/>
            <person name="Galagan J."/>
            <person name="Birren B."/>
        </authorList>
    </citation>
    <scope>NUCLEOTIDE SEQUENCE [LARGE SCALE GENOMIC DNA]</scope>
    <source>
        <strain evidence="2 3">EC20</strain>
    </source>
</reference>
<dbReference type="Gene3D" id="1.50.10.10">
    <property type="match status" value="1"/>
</dbReference>
<sequence>MYFKPEISAHKNYPASNQNKISALIDGFIGRNPAIPYKHVFHSIDEYAYDRQGKVMVDLNQLFGKVRVGTTVVTKTTLIAELDRHLWLEIDCYGPTTCLVNGKIVYQSNPGSENLRESVIFECQLDLGNNELLIVTEKTEMGFGYKIGSARPQWDPAHFFRPDRLNEIGMVHAEIKGNEWNEFISQLELIEEEQWLSPKKEFQLEEATYLFSSTKSGAKIIKSTLKELPEELNEDKNLLFYGPVSSDQSIPSDLLEVASWSENTFWRRVSDGAYLRYFANSNLYAKCFYPMGVTLYGFLRAAKYYDVPHWEEYVRKCVDQVASYNQYGLWDLSVFNYTGVNTQYYWLDELDDCGSFGSLILESYRTGEVEKEKMADHIYEYMKHGQKREADGVFSRNNDTMWIDDLYMSVPFLSRYGVLFNHMEALDDAAKQFRLFKKRMFIEDENLMSHIYDLRQNVANKIPWSRGNGWVIFSLTELLDRLPDTHSDYGWLIDFYNQMIEGILATVDSETGLWHQVLDEPDSYLESSSTAMFICAMSRGIRHGYLDSKKVTHVQDVMEKAWHGLMDICVDKLGNLYGVCRGSGFSYSKTYYKQLGWLLNDSHGIGIVVLAGIELMEMEKFTDK</sequence>
<dbReference type="KEGG" id="ecas:ECBG_00091"/>
<dbReference type="Proteomes" id="UP000012675">
    <property type="component" value="Chromosome"/>
</dbReference>
<proteinExistence type="predicted"/>
<dbReference type="GeneID" id="15141310"/>
<protein>
    <recommendedName>
        <fullName evidence="4">Glycosyl hydrolase</fullName>
    </recommendedName>
</protein>
<name>C9A5D0_ENTCA</name>
<organism evidence="2 3">
    <name type="scientific">Enterococcus casseliflavus EC20</name>
    <dbReference type="NCBI Taxonomy" id="565655"/>
    <lineage>
        <taxon>Bacteria</taxon>
        <taxon>Bacillati</taxon>
        <taxon>Bacillota</taxon>
        <taxon>Bacilli</taxon>
        <taxon>Lactobacillales</taxon>
        <taxon>Enterococcaceae</taxon>
        <taxon>Enterococcus</taxon>
    </lineage>
</organism>
<evidence type="ECO:0000313" key="3">
    <source>
        <dbReference type="Proteomes" id="UP000012675"/>
    </source>
</evidence>
<dbReference type="GO" id="GO:0016787">
    <property type="term" value="F:hydrolase activity"/>
    <property type="evidence" value="ECO:0007669"/>
    <property type="project" value="UniProtKB-KW"/>
</dbReference>
<dbReference type="InterPro" id="IPR010905">
    <property type="entry name" value="Glyco_hydro_88"/>
</dbReference>
<dbReference type="InterPro" id="IPR012341">
    <property type="entry name" value="6hp_glycosidase-like_sf"/>
</dbReference>
<dbReference type="RefSeq" id="WP_015509094.1">
    <property type="nucleotide sequence ID" value="NC_020995.1"/>
</dbReference>
<dbReference type="PANTHER" id="PTHR33886">
    <property type="entry name" value="UNSATURATED RHAMNOGALACTURONAN HYDROLASE (EUROFUNG)"/>
    <property type="match status" value="1"/>
</dbReference>
<dbReference type="PANTHER" id="PTHR33886:SF8">
    <property type="entry name" value="UNSATURATED RHAMNOGALACTURONAN HYDROLASE (EUROFUNG)"/>
    <property type="match status" value="1"/>
</dbReference>
<dbReference type="InterPro" id="IPR008928">
    <property type="entry name" value="6-hairpin_glycosidase_sf"/>
</dbReference>
<evidence type="ECO:0008006" key="4">
    <source>
        <dbReference type="Google" id="ProtNLM"/>
    </source>
</evidence>
<dbReference type="SUPFAM" id="SSF48208">
    <property type="entry name" value="Six-hairpin glycosidases"/>
    <property type="match status" value="1"/>
</dbReference>
<dbReference type="GO" id="GO:0005975">
    <property type="term" value="P:carbohydrate metabolic process"/>
    <property type="evidence" value="ECO:0007669"/>
    <property type="project" value="InterPro"/>
</dbReference>